<evidence type="ECO:0000313" key="3">
    <source>
        <dbReference type="EMBL" id="CAE8701950.1"/>
    </source>
</evidence>
<evidence type="ECO:0000313" key="4">
    <source>
        <dbReference type="Proteomes" id="UP000626109"/>
    </source>
</evidence>
<feature type="coiled-coil region" evidence="1">
    <location>
        <begin position="265"/>
        <end position="292"/>
    </location>
</feature>
<dbReference type="Proteomes" id="UP000626109">
    <property type="component" value="Unassembled WGS sequence"/>
</dbReference>
<evidence type="ECO:0008006" key="5">
    <source>
        <dbReference type="Google" id="ProtNLM"/>
    </source>
</evidence>
<accession>A0A813KF33</accession>
<feature type="compositionally biased region" description="Polar residues" evidence="2">
    <location>
        <begin position="47"/>
        <end position="57"/>
    </location>
</feature>
<organism evidence="3 4">
    <name type="scientific">Polarella glacialis</name>
    <name type="common">Dinoflagellate</name>
    <dbReference type="NCBI Taxonomy" id="89957"/>
    <lineage>
        <taxon>Eukaryota</taxon>
        <taxon>Sar</taxon>
        <taxon>Alveolata</taxon>
        <taxon>Dinophyceae</taxon>
        <taxon>Suessiales</taxon>
        <taxon>Suessiaceae</taxon>
        <taxon>Polarella</taxon>
    </lineage>
</organism>
<dbReference type="AlphaFoldDB" id="A0A813KF33"/>
<name>A0A813KF33_POLGL</name>
<evidence type="ECO:0000256" key="2">
    <source>
        <dbReference type="SAM" id="MobiDB-lite"/>
    </source>
</evidence>
<sequence>MASSQADGSDDADGSDESAPASEWLCVAEKPEDGLERPDGEHGAAAGSSQTLTSKRGQQQHQQQQHQQQRQQQQQHQQQQHQQQHQQQQQQQQQQEGICHTRRQQQHHQHQHQQHRHNHEEDDLGQDPGLEEVALPYQVHDLERADSEDFRGHLLRKVSHLQAIKSSHPLILWKREFCVVSHNFFVFFASQTDLSVHRCLLLSTVRSVVMEPDGRTLQLYFFEDEPVLRLRGEAKRDSFCWMQEIRRRLVDMASSSQKLQPCVSFAEAQDMAQDIQQELAEEQAEHMQLAAESLSALRHKTLLTAIRAVVATSLHRNARHALHELALHSRLKSLGSLQRRAATQRLVRALGSIWWKRVDSVFAAFRGPVRLVETTAEVGPDSRHARAQLKQVQLGVALLASVQDNWSEKKNWSESPLRAAVSKLHLHAASAKTQSAEGGLVLKGKLSGERGELDDSMAVFAKRLRAGVCLLSVILRNLREAQLEWALRAMEVYAERASKQKARELIHRTQVLNEQLSIRCRQLPLAGFAACLVLSLKAAQSRHVLSALLSLRRATVARRPRSAAASPAVIERLDFLPWPRNHRTP</sequence>
<gene>
    <name evidence="3" type="ORF">PGLA2088_LOCUS32234</name>
</gene>
<keyword evidence="1" id="KW-0175">Coiled coil</keyword>
<evidence type="ECO:0000256" key="1">
    <source>
        <dbReference type="SAM" id="Coils"/>
    </source>
</evidence>
<feature type="region of interest" description="Disordered" evidence="2">
    <location>
        <begin position="1"/>
        <end position="128"/>
    </location>
</feature>
<feature type="compositionally biased region" description="Low complexity" evidence="2">
    <location>
        <begin position="59"/>
        <end position="95"/>
    </location>
</feature>
<proteinExistence type="predicted"/>
<feature type="compositionally biased region" description="Basic residues" evidence="2">
    <location>
        <begin position="100"/>
        <end position="117"/>
    </location>
</feature>
<dbReference type="SUPFAM" id="SSF50729">
    <property type="entry name" value="PH domain-like"/>
    <property type="match status" value="1"/>
</dbReference>
<reference evidence="3" key="1">
    <citation type="submission" date="2021-02" db="EMBL/GenBank/DDBJ databases">
        <authorList>
            <person name="Dougan E. K."/>
            <person name="Rhodes N."/>
            <person name="Thang M."/>
            <person name="Chan C."/>
        </authorList>
    </citation>
    <scope>NUCLEOTIDE SEQUENCE</scope>
</reference>
<protein>
    <recommendedName>
        <fullName evidence="5">PH domain-containing protein</fullName>
    </recommendedName>
</protein>
<feature type="compositionally biased region" description="Basic and acidic residues" evidence="2">
    <location>
        <begin position="29"/>
        <end position="42"/>
    </location>
</feature>
<comment type="caution">
    <text evidence="3">The sequence shown here is derived from an EMBL/GenBank/DDBJ whole genome shotgun (WGS) entry which is preliminary data.</text>
</comment>
<dbReference type="EMBL" id="CAJNNW010029947">
    <property type="protein sequence ID" value="CAE8701950.1"/>
    <property type="molecule type" value="Genomic_DNA"/>
</dbReference>